<name>A0A7J8E8U2_ROUAE</name>
<evidence type="ECO:0000313" key="1">
    <source>
        <dbReference type="EMBL" id="KAF6431736.1"/>
    </source>
</evidence>
<dbReference type="Proteomes" id="UP000593571">
    <property type="component" value="Unassembled WGS sequence"/>
</dbReference>
<comment type="caution">
    <text evidence="1">The sequence shown here is derived from an EMBL/GenBank/DDBJ whole genome shotgun (WGS) entry which is preliminary data.</text>
</comment>
<protein>
    <submittedName>
        <fullName evidence="1">Uncharacterized protein</fullName>
    </submittedName>
</protein>
<reference evidence="1 2" key="1">
    <citation type="journal article" date="2020" name="Nature">
        <title>Six reference-quality genomes reveal evolution of bat adaptations.</title>
        <authorList>
            <person name="Jebb D."/>
            <person name="Huang Z."/>
            <person name="Pippel M."/>
            <person name="Hughes G.M."/>
            <person name="Lavrichenko K."/>
            <person name="Devanna P."/>
            <person name="Winkler S."/>
            <person name="Jermiin L.S."/>
            <person name="Skirmuntt E.C."/>
            <person name="Katzourakis A."/>
            <person name="Burkitt-Gray L."/>
            <person name="Ray D.A."/>
            <person name="Sullivan K.A.M."/>
            <person name="Roscito J.G."/>
            <person name="Kirilenko B.M."/>
            <person name="Davalos L.M."/>
            <person name="Corthals A.P."/>
            <person name="Power M.L."/>
            <person name="Jones G."/>
            <person name="Ransome R.D."/>
            <person name="Dechmann D.K.N."/>
            <person name="Locatelli A.G."/>
            <person name="Puechmaille S.J."/>
            <person name="Fedrigo O."/>
            <person name="Jarvis E.D."/>
            <person name="Hiller M."/>
            <person name="Vernes S.C."/>
            <person name="Myers E.W."/>
            <person name="Teeling E.C."/>
        </authorList>
    </citation>
    <scope>NUCLEOTIDE SEQUENCE [LARGE SCALE GENOMIC DNA]</scope>
    <source>
        <strain evidence="1">MRouAeg1</strain>
        <tissue evidence="1">Muscle</tissue>
    </source>
</reference>
<keyword evidence="2" id="KW-1185">Reference proteome</keyword>
<sequence length="130" mass="14540">MSVIAGSCGKSSFCKKLPDSSLILHSYQQRMEIPVAPHSHQHLVGGVNVANFGHLYECVVVSHFYLICISLTTILRKSSLLIICFMDRAFGVVSSPCPRSSRFSHMLYSRCFTVLHFTCKSVVHSVKYLD</sequence>
<evidence type="ECO:0000313" key="2">
    <source>
        <dbReference type="Proteomes" id="UP000593571"/>
    </source>
</evidence>
<gene>
    <name evidence="1" type="ORF">HJG63_008216</name>
</gene>
<proteinExistence type="predicted"/>
<organism evidence="1 2">
    <name type="scientific">Rousettus aegyptiacus</name>
    <name type="common">Egyptian fruit bat</name>
    <name type="synonym">Pteropus aegyptiacus</name>
    <dbReference type="NCBI Taxonomy" id="9407"/>
    <lineage>
        <taxon>Eukaryota</taxon>
        <taxon>Metazoa</taxon>
        <taxon>Chordata</taxon>
        <taxon>Craniata</taxon>
        <taxon>Vertebrata</taxon>
        <taxon>Euteleostomi</taxon>
        <taxon>Mammalia</taxon>
        <taxon>Eutheria</taxon>
        <taxon>Laurasiatheria</taxon>
        <taxon>Chiroptera</taxon>
        <taxon>Yinpterochiroptera</taxon>
        <taxon>Pteropodoidea</taxon>
        <taxon>Pteropodidae</taxon>
        <taxon>Rousettinae</taxon>
        <taxon>Rousettus</taxon>
    </lineage>
</organism>
<accession>A0A7J8E8U2</accession>
<dbReference type="EMBL" id="JACASE010000010">
    <property type="protein sequence ID" value="KAF6431736.1"/>
    <property type="molecule type" value="Genomic_DNA"/>
</dbReference>
<dbReference type="AlphaFoldDB" id="A0A7J8E8U2"/>